<dbReference type="EC" id="3.1.4.46" evidence="2"/>
<evidence type="ECO:0000256" key="4">
    <source>
        <dbReference type="ARBA" id="ARBA00022798"/>
    </source>
</evidence>
<dbReference type="GO" id="GO:0006071">
    <property type="term" value="P:glycerol metabolic process"/>
    <property type="evidence" value="ECO:0007669"/>
    <property type="project" value="UniProtKB-KW"/>
</dbReference>
<dbReference type="Pfam" id="PF03009">
    <property type="entry name" value="GDPD"/>
    <property type="match status" value="1"/>
</dbReference>
<dbReference type="Gene3D" id="3.20.20.190">
    <property type="entry name" value="Phosphatidylinositol (PI) phosphodiesterase"/>
    <property type="match status" value="1"/>
</dbReference>
<evidence type="ECO:0000256" key="3">
    <source>
        <dbReference type="ARBA" id="ARBA00022729"/>
    </source>
</evidence>
<keyword evidence="4" id="KW-0319">Glycerol metabolism</keyword>
<dbReference type="AlphaFoldDB" id="A0A2D2DSR9"/>
<evidence type="ECO:0000256" key="1">
    <source>
        <dbReference type="ARBA" id="ARBA00007277"/>
    </source>
</evidence>
<gene>
    <name evidence="10" type="ORF">CR152_28595</name>
</gene>
<comment type="catalytic activity">
    <reaction evidence="6">
        <text>a sn-glycero-3-phosphodiester + H2O = an alcohol + sn-glycerol 3-phosphate + H(+)</text>
        <dbReference type="Rhea" id="RHEA:12969"/>
        <dbReference type="ChEBI" id="CHEBI:15377"/>
        <dbReference type="ChEBI" id="CHEBI:15378"/>
        <dbReference type="ChEBI" id="CHEBI:30879"/>
        <dbReference type="ChEBI" id="CHEBI:57597"/>
        <dbReference type="ChEBI" id="CHEBI:83408"/>
        <dbReference type="EC" id="3.1.4.46"/>
    </reaction>
</comment>
<dbReference type="CDD" id="cd08602">
    <property type="entry name" value="GDPD_ScGlpQ1_like"/>
    <property type="match status" value="1"/>
</dbReference>
<dbReference type="PANTHER" id="PTHR43620:SF7">
    <property type="entry name" value="GLYCEROPHOSPHODIESTER PHOSPHODIESTERASE GDPD5-RELATED"/>
    <property type="match status" value="1"/>
</dbReference>
<dbReference type="InterPro" id="IPR017946">
    <property type="entry name" value="PLC-like_Pdiesterase_TIM-brl"/>
</dbReference>
<dbReference type="EMBL" id="CP024608">
    <property type="protein sequence ID" value="ATQ78025.1"/>
    <property type="molecule type" value="Genomic_DNA"/>
</dbReference>
<dbReference type="PROSITE" id="PS51704">
    <property type="entry name" value="GP_PDE"/>
    <property type="match status" value="1"/>
</dbReference>
<organism evidence="10 11">
    <name type="scientific">Massilia violaceinigra</name>
    <dbReference type="NCBI Taxonomy" id="2045208"/>
    <lineage>
        <taxon>Bacteria</taxon>
        <taxon>Pseudomonadati</taxon>
        <taxon>Pseudomonadota</taxon>
        <taxon>Betaproteobacteria</taxon>
        <taxon>Burkholderiales</taxon>
        <taxon>Oxalobacteraceae</taxon>
        <taxon>Telluria group</taxon>
        <taxon>Massilia</taxon>
    </lineage>
</organism>
<accession>A0A2D2DSR9</accession>
<name>A0A2D2DSR9_9BURK</name>
<feature type="chain" id="PRO_5013749824" description="glycerophosphodiester phosphodiesterase" evidence="8">
    <location>
        <begin position="26"/>
        <end position="386"/>
    </location>
</feature>
<dbReference type="PANTHER" id="PTHR43620">
    <property type="entry name" value="GLYCEROPHOSPHORYL DIESTER PHOSPHODIESTERASE"/>
    <property type="match status" value="1"/>
</dbReference>
<evidence type="ECO:0000256" key="7">
    <source>
        <dbReference type="SAM" id="MobiDB-lite"/>
    </source>
</evidence>
<feature type="domain" description="GP-PDE" evidence="9">
    <location>
        <begin position="43"/>
        <end position="381"/>
    </location>
</feature>
<dbReference type="SUPFAM" id="SSF51695">
    <property type="entry name" value="PLC-like phosphodiesterases"/>
    <property type="match status" value="1"/>
</dbReference>
<evidence type="ECO:0000256" key="6">
    <source>
        <dbReference type="ARBA" id="ARBA00047512"/>
    </source>
</evidence>
<feature type="signal peptide" evidence="8">
    <location>
        <begin position="1"/>
        <end position="25"/>
    </location>
</feature>
<feature type="region of interest" description="Disordered" evidence="7">
    <location>
        <begin position="31"/>
        <end position="52"/>
    </location>
</feature>
<comment type="similarity">
    <text evidence="1">Belongs to the glycerophosphoryl diester phosphodiesterase family.</text>
</comment>
<dbReference type="InterPro" id="IPR030395">
    <property type="entry name" value="GP_PDE_dom"/>
</dbReference>
<sequence length="386" mass="41585">MYQASRTTLSLMCAASVAALMTACGGDDTPELQNPGASWPPQPTVTAHRGASALRPEHTLASYQKAIEDGADMVEPDLVATRDGVLVARHENEISGTTNVAALPQFASRKATKTIDGIPVSGWFTEDFTLAELKTLRAKERIPANRPANTAFDGQFEVPTLQEVVDLVKKESQARKKTIGIYPETKHPTYFKNIGLPLEKRLVDLLVANGYRGKDAAVYLQSFEVANLKELRKLTDMRIVQLIDNPANPPAANGAPRNAPYDFVAAGSKKTYKDLTTPAGLKEIATYADAVSPYKEVIIARTAANELGAPTSFVADAHAAGLKVHTWTLRPENPFLPPTMRRGNVASPSERGDAVAEITAYLNAGIDGFFTDDPAVGRAAVAQFKK</sequence>
<dbReference type="OrthoDB" id="9795622at2"/>
<evidence type="ECO:0000313" key="10">
    <source>
        <dbReference type="EMBL" id="ATQ78025.1"/>
    </source>
</evidence>
<dbReference type="GO" id="GO:0042597">
    <property type="term" value="C:periplasmic space"/>
    <property type="evidence" value="ECO:0007669"/>
    <property type="project" value="TreeGrafter"/>
</dbReference>
<dbReference type="Proteomes" id="UP000229897">
    <property type="component" value="Chromosome"/>
</dbReference>
<protein>
    <recommendedName>
        <fullName evidence="2">glycerophosphodiester phosphodiesterase</fullName>
        <ecNumber evidence="2">3.1.4.46</ecNumber>
    </recommendedName>
</protein>
<proteinExistence type="inferred from homology"/>
<dbReference type="GO" id="GO:0008889">
    <property type="term" value="F:glycerophosphodiester phosphodiesterase activity"/>
    <property type="evidence" value="ECO:0007669"/>
    <property type="project" value="UniProtKB-EC"/>
</dbReference>
<evidence type="ECO:0000313" key="11">
    <source>
        <dbReference type="Proteomes" id="UP000229897"/>
    </source>
</evidence>
<evidence type="ECO:0000259" key="9">
    <source>
        <dbReference type="PROSITE" id="PS51704"/>
    </source>
</evidence>
<evidence type="ECO:0000256" key="2">
    <source>
        <dbReference type="ARBA" id="ARBA00012247"/>
    </source>
</evidence>
<evidence type="ECO:0000256" key="5">
    <source>
        <dbReference type="ARBA" id="ARBA00022801"/>
    </source>
</evidence>
<dbReference type="PROSITE" id="PS51257">
    <property type="entry name" value="PROKAR_LIPOPROTEIN"/>
    <property type="match status" value="1"/>
</dbReference>
<keyword evidence="3 8" id="KW-0732">Signal</keyword>
<dbReference type="KEGG" id="mass:CR152_28595"/>
<dbReference type="RefSeq" id="WP_099880690.1">
    <property type="nucleotide sequence ID" value="NZ_CP024608.1"/>
</dbReference>
<keyword evidence="11" id="KW-1185">Reference proteome</keyword>
<evidence type="ECO:0000256" key="8">
    <source>
        <dbReference type="SAM" id="SignalP"/>
    </source>
</evidence>
<dbReference type="GO" id="GO:0006629">
    <property type="term" value="P:lipid metabolic process"/>
    <property type="evidence" value="ECO:0007669"/>
    <property type="project" value="InterPro"/>
</dbReference>
<reference evidence="10" key="1">
    <citation type="submission" date="2017-10" db="EMBL/GenBank/DDBJ databases">
        <title>Massilia psychrophilum sp. nov., a novel purple-pigmented bacterium isolated from Tianshan glacier, Xinjiang Municipality, China.</title>
        <authorList>
            <person name="Wang H."/>
        </authorList>
    </citation>
    <scope>NUCLEOTIDE SEQUENCE [LARGE SCALE GENOMIC DNA]</scope>
    <source>
        <strain evidence="10">B2</strain>
    </source>
</reference>
<keyword evidence="5" id="KW-0378">Hydrolase</keyword>